<dbReference type="Gene3D" id="3.90.550.10">
    <property type="entry name" value="Spore Coat Polysaccharide Biosynthesis Protein SpsA, Chain A"/>
    <property type="match status" value="1"/>
</dbReference>
<dbReference type="AlphaFoldDB" id="A0A2T0T5Z9"/>
<comment type="caution">
    <text evidence="2">The sequence shown here is derived from an EMBL/GenBank/DDBJ whole genome shotgun (WGS) entry which is preliminary data.</text>
</comment>
<protein>
    <submittedName>
        <fullName evidence="2">Glycosyl transferase family 2</fullName>
    </submittedName>
</protein>
<proteinExistence type="predicted"/>
<dbReference type="SUPFAM" id="SSF53448">
    <property type="entry name" value="Nucleotide-diphospho-sugar transferases"/>
    <property type="match status" value="1"/>
</dbReference>
<dbReference type="Pfam" id="PF00535">
    <property type="entry name" value="Glycos_transf_2"/>
    <property type="match status" value="1"/>
</dbReference>
<dbReference type="InterPro" id="IPR029044">
    <property type="entry name" value="Nucleotide-diphossugar_trans"/>
</dbReference>
<dbReference type="OrthoDB" id="9788101at2"/>
<dbReference type="Proteomes" id="UP000238375">
    <property type="component" value="Unassembled WGS sequence"/>
</dbReference>
<evidence type="ECO:0000259" key="1">
    <source>
        <dbReference type="Pfam" id="PF00535"/>
    </source>
</evidence>
<organism evidence="2 3">
    <name type="scientific">Spirosoma oryzae</name>
    <dbReference type="NCBI Taxonomy" id="1469603"/>
    <lineage>
        <taxon>Bacteria</taxon>
        <taxon>Pseudomonadati</taxon>
        <taxon>Bacteroidota</taxon>
        <taxon>Cytophagia</taxon>
        <taxon>Cytophagales</taxon>
        <taxon>Cytophagaceae</taxon>
        <taxon>Spirosoma</taxon>
    </lineage>
</organism>
<reference evidence="2 3" key="1">
    <citation type="submission" date="2018-03" db="EMBL/GenBank/DDBJ databases">
        <title>Genomic Encyclopedia of Archaeal and Bacterial Type Strains, Phase II (KMG-II): from individual species to whole genera.</title>
        <authorList>
            <person name="Goeker M."/>
        </authorList>
    </citation>
    <scope>NUCLEOTIDE SEQUENCE [LARGE SCALE GENOMIC DNA]</scope>
    <source>
        <strain evidence="2 3">DSM 28354</strain>
    </source>
</reference>
<dbReference type="InterPro" id="IPR050834">
    <property type="entry name" value="Glycosyltransf_2"/>
</dbReference>
<dbReference type="PANTHER" id="PTHR43685:SF11">
    <property type="entry name" value="GLYCOSYLTRANSFERASE TAGX-RELATED"/>
    <property type="match status" value="1"/>
</dbReference>
<sequence length="255" mass="29201">MTLPTITVITPSYNQGDFIRQTVESVLSQGYPHLDYIVMDGASTDNTLSVLKAYESQLTLISEPDRGQTDAINKGLRRATGEIVCWLNSDDYFLPGALLRVGTYFATHPDSDWLTADCLIVDAVGTPIQQPIRYYKLLLRSLPNQAYLGLTNAVCQPATFWRRSVHERVGYLNENLHFTMDYDFWLRLAQQSPPAVLREPTSAFRIHGQSKGGQQYVEQFLEDEQTMQLYTRSALTRWLHRRHNRLIVGLYKLLK</sequence>
<name>A0A2T0T5Z9_9BACT</name>
<dbReference type="RefSeq" id="WP_106137514.1">
    <property type="nucleotide sequence ID" value="NZ_PVTE01000006.1"/>
</dbReference>
<dbReference type="CDD" id="cd06433">
    <property type="entry name" value="GT_2_WfgS_like"/>
    <property type="match status" value="1"/>
</dbReference>
<feature type="domain" description="Glycosyltransferase 2-like" evidence="1">
    <location>
        <begin position="7"/>
        <end position="168"/>
    </location>
</feature>
<accession>A0A2T0T5Z9</accession>
<evidence type="ECO:0000313" key="2">
    <source>
        <dbReference type="EMBL" id="PRY41098.1"/>
    </source>
</evidence>
<evidence type="ECO:0000313" key="3">
    <source>
        <dbReference type="Proteomes" id="UP000238375"/>
    </source>
</evidence>
<dbReference type="InterPro" id="IPR001173">
    <property type="entry name" value="Glyco_trans_2-like"/>
</dbReference>
<keyword evidence="3" id="KW-1185">Reference proteome</keyword>
<gene>
    <name evidence="2" type="ORF">CLV58_106285</name>
</gene>
<dbReference type="GO" id="GO:0016740">
    <property type="term" value="F:transferase activity"/>
    <property type="evidence" value="ECO:0007669"/>
    <property type="project" value="UniProtKB-KW"/>
</dbReference>
<keyword evidence="2" id="KW-0808">Transferase</keyword>
<dbReference type="PANTHER" id="PTHR43685">
    <property type="entry name" value="GLYCOSYLTRANSFERASE"/>
    <property type="match status" value="1"/>
</dbReference>
<dbReference type="EMBL" id="PVTE01000006">
    <property type="protein sequence ID" value="PRY41098.1"/>
    <property type="molecule type" value="Genomic_DNA"/>
</dbReference>